<dbReference type="Gene3D" id="2.10.10.20">
    <property type="entry name" value="Carbohydrate-binding module superfamily 5/12"/>
    <property type="match status" value="1"/>
</dbReference>
<dbReference type="InterPro" id="IPR050314">
    <property type="entry name" value="Glycosyl_Hydrlase_18"/>
</dbReference>
<evidence type="ECO:0000256" key="7">
    <source>
        <dbReference type="ARBA" id="ARBA00023295"/>
    </source>
</evidence>
<comment type="caution">
    <text evidence="13">The sequence shown here is derived from an EMBL/GenBank/DDBJ whole genome shotgun (WGS) entry which is preliminary data.</text>
</comment>
<dbReference type="PANTHER" id="PTHR11177">
    <property type="entry name" value="CHITINASE"/>
    <property type="match status" value="1"/>
</dbReference>
<evidence type="ECO:0000313" key="14">
    <source>
        <dbReference type="Proteomes" id="UP000013165"/>
    </source>
</evidence>
<dbReference type="CDD" id="cd06548">
    <property type="entry name" value="GH18_chitinase"/>
    <property type="match status" value="1"/>
</dbReference>
<evidence type="ECO:0000256" key="9">
    <source>
        <dbReference type="RuleBase" id="RU000489"/>
    </source>
</evidence>
<dbReference type="Proteomes" id="UP000013165">
    <property type="component" value="Unassembled WGS sequence"/>
</dbReference>
<feature type="domain" description="PKD" evidence="11">
    <location>
        <begin position="79"/>
        <end position="161"/>
    </location>
</feature>
<keyword evidence="7 9" id="KW-0326">Glycosidase</keyword>
<dbReference type="SMART" id="SM00089">
    <property type="entry name" value="PKD"/>
    <property type="match status" value="1"/>
</dbReference>
<dbReference type="PROSITE" id="PS01095">
    <property type="entry name" value="GH18_1"/>
    <property type="match status" value="1"/>
</dbReference>
<evidence type="ECO:0000259" key="11">
    <source>
        <dbReference type="PROSITE" id="PS50093"/>
    </source>
</evidence>
<dbReference type="AlphaFoldDB" id="N6WV99"/>
<feature type="region of interest" description="Disordered" evidence="10">
    <location>
        <begin position="156"/>
        <end position="176"/>
    </location>
</feature>
<comment type="catalytic activity">
    <reaction evidence="1">
        <text>Random endo-hydrolysis of N-acetyl-beta-D-glucosaminide (1-&gt;4)-beta-linkages in chitin and chitodextrins.</text>
        <dbReference type="EC" id="3.2.1.14"/>
    </reaction>
</comment>
<dbReference type="InterPro" id="IPR001223">
    <property type="entry name" value="Glyco_hydro18_cat"/>
</dbReference>
<sequence length="543" mass="57525">MAVGALAVSSSALAVDCTGISEWQASEVYLGGAKATQDGKLYEAAWWTRNQSPATHSGQWQEWKLQGECDSVTPPGNVAPVAGTNGPYSASIGGTINMKPSGSSDADGFIESYDWTFGDGTSSTDMNPAHQYSQAGDYTVTLVVTDNDGAQATATTTAAITDGTDPTDPTDPPSTGDKKIIGYFTNWGVYGRDYHVKDIVTSGSADKLTHIVYAFGNVSGGKCVIGDPYADYDKAYSAADSVDGVADTWDTGALRGNFGQLKRLKQMYPDLKVIWSFGGWTWSRGFGEAAANPQAFAESCYSLVNDSRWEGVFDGIDIDWEYPNACGATCDSSGFNGYRDLMAALRARFGNQLVTSAIGAAESKLRAADYGGAAQYVDFYMLMTYDYFGAFNPQGPTAPHSPLYNYSGIPTEGFYADKGIQVMKELGIPADKILLGIGFYGRGWTGVTQSAPGGAAGGAAPGEYEAGINDYKVLKNTCPSTGVVAGTAYAHCGNQWWSYDTPATIGGKMDYVKQQGLSGAFFWELSGDTSDGELIDAIDDGLN</sequence>
<dbReference type="InterPro" id="IPR013783">
    <property type="entry name" value="Ig-like_fold"/>
</dbReference>
<feature type="domain" description="GH18" evidence="12">
    <location>
        <begin position="178"/>
        <end position="543"/>
    </location>
</feature>
<evidence type="ECO:0000256" key="8">
    <source>
        <dbReference type="ARBA" id="ARBA00023326"/>
    </source>
</evidence>
<protein>
    <recommendedName>
        <fullName evidence="3">chitinase</fullName>
        <ecNumber evidence="3">3.2.1.14</ecNumber>
    </recommendedName>
</protein>
<feature type="compositionally biased region" description="Low complexity" evidence="10">
    <location>
        <begin position="156"/>
        <end position="167"/>
    </location>
</feature>
<dbReference type="STRING" id="626887.J057_15100"/>
<evidence type="ECO:0000256" key="2">
    <source>
        <dbReference type="ARBA" id="ARBA00009121"/>
    </source>
</evidence>
<dbReference type="SMART" id="SM00636">
    <property type="entry name" value="Glyco_18"/>
    <property type="match status" value="1"/>
</dbReference>
<dbReference type="SUPFAM" id="SSF51055">
    <property type="entry name" value="Carbohydrate binding domain"/>
    <property type="match status" value="1"/>
</dbReference>
<keyword evidence="8" id="KW-0624">Polysaccharide degradation</keyword>
<dbReference type="EC" id="3.2.1.14" evidence="3"/>
<dbReference type="InterPro" id="IPR022409">
    <property type="entry name" value="PKD/Chitinase_dom"/>
</dbReference>
<dbReference type="InterPro" id="IPR011583">
    <property type="entry name" value="Chitinase_II/V-like_cat"/>
</dbReference>
<dbReference type="PROSITE" id="PS50093">
    <property type="entry name" value="PKD"/>
    <property type="match status" value="1"/>
</dbReference>
<organism evidence="13 14">
    <name type="scientific">Marinobacter nanhaiticus D15-8W</name>
    <dbReference type="NCBI Taxonomy" id="626887"/>
    <lineage>
        <taxon>Bacteria</taxon>
        <taxon>Pseudomonadati</taxon>
        <taxon>Pseudomonadota</taxon>
        <taxon>Gammaproteobacteria</taxon>
        <taxon>Pseudomonadales</taxon>
        <taxon>Marinobacteraceae</taxon>
        <taxon>Marinobacter</taxon>
    </lineage>
</organism>
<dbReference type="SUPFAM" id="SSF51445">
    <property type="entry name" value="(Trans)glycosidases"/>
    <property type="match status" value="1"/>
</dbReference>
<dbReference type="Gene3D" id="3.10.50.10">
    <property type="match status" value="1"/>
</dbReference>
<dbReference type="Gene3D" id="2.60.40.10">
    <property type="entry name" value="Immunoglobulins"/>
    <property type="match status" value="1"/>
</dbReference>
<reference evidence="13 14" key="1">
    <citation type="journal article" date="2013" name="Genome Announc.">
        <title>Genome Sequence of the Polycyclic Aromatic Hydrocarbon-Degrading Bacterium Strain Marinobacter nanhaiticus D15-8WT.</title>
        <authorList>
            <person name="Cui Z."/>
            <person name="Gao W."/>
            <person name="Li Q."/>
            <person name="Xu G."/>
            <person name="Zheng L."/>
        </authorList>
    </citation>
    <scope>NUCLEOTIDE SEQUENCE [LARGE SCALE GENOMIC DNA]</scope>
    <source>
        <strain evidence="13 14">D15-8W</strain>
    </source>
</reference>
<dbReference type="EMBL" id="APLQ01000014">
    <property type="protein sequence ID" value="ENO12738.1"/>
    <property type="molecule type" value="Genomic_DNA"/>
</dbReference>
<evidence type="ECO:0000256" key="1">
    <source>
        <dbReference type="ARBA" id="ARBA00000822"/>
    </source>
</evidence>
<dbReference type="GO" id="GO:0008061">
    <property type="term" value="F:chitin binding"/>
    <property type="evidence" value="ECO:0007669"/>
    <property type="project" value="InterPro"/>
</dbReference>
<accession>N6WV99</accession>
<dbReference type="HOGENOM" id="CLU_002833_14_4_6"/>
<dbReference type="InterPro" id="IPR029070">
    <property type="entry name" value="Chitinase_insertion_sf"/>
</dbReference>
<dbReference type="PATRIC" id="fig|626887.3.peg.3013"/>
<dbReference type="Pfam" id="PF18911">
    <property type="entry name" value="PKD_4"/>
    <property type="match status" value="1"/>
</dbReference>
<dbReference type="InterPro" id="IPR000601">
    <property type="entry name" value="PKD_dom"/>
</dbReference>
<dbReference type="InterPro" id="IPR017853">
    <property type="entry name" value="GH"/>
</dbReference>
<dbReference type="CDD" id="cd12215">
    <property type="entry name" value="ChiC_BD"/>
    <property type="match status" value="1"/>
</dbReference>
<evidence type="ECO:0000256" key="4">
    <source>
        <dbReference type="ARBA" id="ARBA00022801"/>
    </source>
</evidence>
<comment type="similarity">
    <text evidence="2">Belongs to the glycosyl hydrolase 18 family. Chitinase class II subfamily.</text>
</comment>
<gene>
    <name evidence="13" type="ORF">J057_15100</name>
</gene>
<keyword evidence="14" id="KW-1185">Reference proteome</keyword>
<dbReference type="GO" id="GO:0000272">
    <property type="term" value="P:polysaccharide catabolic process"/>
    <property type="evidence" value="ECO:0007669"/>
    <property type="project" value="UniProtKB-KW"/>
</dbReference>
<evidence type="ECO:0000256" key="5">
    <source>
        <dbReference type="ARBA" id="ARBA00023024"/>
    </source>
</evidence>
<dbReference type="InterPro" id="IPR001579">
    <property type="entry name" value="Glyco_hydro_18_chit_AS"/>
</dbReference>
<dbReference type="Pfam" id="PF00704">
    <property type="entry name" value="Glyco_hydro_18"/>
    <property type="match status" value="1"/>
</dbReference>
<proteinExistence type="inferred from homology"/>
<dbReference type="SUPFAM" id="SSF54556">
    <property type="entry name" value="Chitinase insertion domain"/>
    <property type="match status" value="1"/>
</dbReference>
<name>N6WV99_9GAMM</name>
<dbReference type="eggNOG" id="COG3325">
    <property type="taxonomic scope" value="Bacteria"/>
</dbReference>
<dbReference type="PANTHER" id="PTHR11177:SF317">
    <property type="entry name" value="CHITINASE 12-RELATED"/>
    <property type="match status" value="1"/>
</dbReference>
<dbReference type="SMART" id="SM00495">
    <property type="entry name" value="ChtBD3"/>
    <property type="match status" value="1"/>
</dbReference>
<dbReference type="InterPro" id="IPR036573">
    <property type="entry name" value="CBM_sf_5/12"/>
</dbReference>
<keyword evidence="4 9" id="KW-0378">Hydrolase</keyword>
<dbReference type="SUPFAM" id="SSF49299">
    <property type="entry name" value="PKD domain"/>
    <property type="match status" value="1"/>
</dbReference>
<dbReference type="eggNOG" id="COG3979">
    <property type="taxonomic scope" value="Bacteria"/>
</dbReference>
<dbReference type="CDD" id="cd00146">
    <property type="entry name" value="PKD"/>
    <property type="match status" value="1"/>
</dbReference>
<dbReference type="PROSITE" id="PS51910">
    <property type="entry name" value="GH18_2"/>
    <property type="match status" value="1"/>
</dbReference>
<dbReference type="eggNOG" id="COG3291">
    <property type="taxonomic scope" value="Bacteria"/>
</dbReference>
<dbReference type="InterPro" id="IPR035986">
    <property type="entry name" value="PKD_dom_sf"/>
</dbReference>
<dbReference type="InterPro" id="IPR003610">
    <property type="entry name" value="CBM5/12"/>
</dbReference>
<evidence type="ECO:0000259" key="12">
    <source>
        <dbReference type="PROSITE" id="PS51910"/>
    </source>
</evidence>
<keyword evidence="5" id="KW-0146">Chitin degradation</keyword>
<evidence type="ECO:0000256" key="10">
    <source>
        <dbReference type="SAM" id="MobiDB-lite"/>
    </source>
</evidence>
<dbReference type="Gene3D" id="3.20.20.80">
    <property type="entry name" value="Glycosidases"/>
    <property type="match status" value="1"/>
</dbReference>
<dbReference type="GO" id="GO:0005576">
    <property type="term" value="C:extracellular region"/>
    <property type="evidence" value="ECO:0007669"/>
    <property type="project" value="InterPro"/>
</dbReference>
<dbReference type="OrthoDB" id="9775889at2"/>
<dbReference type="GO" id="GO:0006032">
    <property type="term" value="P:chitin catabolic process"/>
    <property type="evidence" value="ECO:0007669"/>
    <property type="project" value="UniProtKB-KW"/>
</dbReference>
<evidence type="ECO:0000313" key="13">
    <source>
        <dbReference type="EMBL" id="ENO12738.1"/>
    </source>
</evidence>
<evidence type="ECO:0000256" key="6">
    <source>
        <dbReference type="ARBA" id="ARBA00023277"/>
    </source>
</evidence>
<evidence type="ECO:0000256" key="3">
    <source>
        <dbReference type="ARBA" id="ARBA00012729"/>
    </source>
</evidence>
<dbReference type="GO" id="GO:0008843">
    <property type="term" value="F:endochitinase activity"/>
    <property type="evidence" value="ECO:0007669"/>
    <property type="project" value="UniProtKB-EC"/>
</dbReference>
<keyword evidence="6" id="KW-0119">Carbohydrate metabolism</keyword>
<dbReference type="GO" id="GO:0030246">
    <property type="term" value="F:carbohydrate binding"/>
    <property type="evidence" value="ECO:0007669"/>
    <property type="project" value="InterPro"/>
</dbReference>